<protein>
    <submittedName>
        <fullName evidence="3">PDPR</fullName>
    </submittedName>
</protein>
<dbReference type="Pfam" id="PF01266">
    <property type="entry name" value="DAO"/>
    <property type="match status" value="1"/>
</dbReference>
<dbReference type="EMBL" id="CP092875">
    <property type="protein sequence ID" value="UYV76307.1"/>
    <property type="molecule type" value="Genomic_DNA"/>
</dbReference>
<proteinExistence type="predicted"/>
<dbReference type="Gene3D" id="3.50.50.60">
    <property type="entry name" value="FAD/NAD(P)-binding domain"/>
    <property type="match status" value="1"/>
</dbReference>
<organism evidence="3 4">
    <name type="scientific">Cordylochernes scorpioides</name>
    <dbReference type="NCBI Taxonomy" id="51811"/>
    <lineage>
        <taxon>Eukaryota</taxon>
        <taxon>Metazoa</taxon>
        <taxon>Ecdysozoa</taxon>
        <taxon>Arthropoda</taxon>
        <taxon>Chelicerata</taxon>
        <taxon>Arachnida</taxon>
        <taxon>Pseudoscorpiones</taxon>
        <taxon>Cheliferoidea</taxon>
        <taxon>Chernetidae</taxon>
        <taxon>Cordylochernes</taxon>
    </lineage>
</organism>
<keyword evidence="4" id="KW-1185">Reference proteome</keyword>
<evidence type="ECO:0000313" key="4">
    <source>
        <dbReference type="Proteomes" id="UP001235939"/>
    </source>
</evidence>
<evidence type="ECO:0000313" key="3">
    <source>
        <dbReference type="EMBL" id="UYV76307.1"/>
    </source>
</evidence>
<dbReference type="SUPFAM" id="SSF54373">
    <property type="entry name" value="FAD-linked reductases, C-terminal domain"/>
    <property type="match status" value="1"/>
</dbReference>
<dbReference type="Pfam" id="PF16350">
    <property type="entry name" value="FAO_M"/>
    <property type="match status" value="1"/>
</dbReference>
<reference evidence="3 4" key="1">
    <citation type="submission" date="2022-01" db="EMBL/GenBank/DDBJ databases">
        <title>A chromosomal length assembly of Cordylochernes scorpioides.</title>
        <authorList>
            <person name="Zeh D."/>
            <person name="Zeh J."/>
        </authorList>
    </citation>
    <scope>NUCLEOTIDE SEQUENCE [LARGE SCALE GENOMIC DNA]</scope>
    <source>
        <strain evidence="3">IN4F17</strain>
        <tissue evidence="3">Whole Body</tissue>
    </source>
</reference>
<gene>
    <name evidence="3" type="ORF">LAZ67_13003310</name>
</gene>
<name>A0ABY6L7W5_9ARAC</name>
<dbReference type="SUPFAM" id="SSF103025">
    <property type="entry name" value="Folate-binding domain"/>
    <property type="match status" value="1"/>
</dbReference>
<dbReference type="PANTHER" id="PTHR13847">
    <property type="entry name" value="SARCOSINE DEHYDROGENASE-RELATED"/>
    <property type="match status" value="1"/>
</dbReference>
<feature type="domain" description="FAD dependent oxidoreductase central" evidence="2">
    <location>
        <begin position="342"/>
        <end position="397"/>
    </location>
</feature>
<evidence type="ECO:0000259" key="1">
    <source>
        <dbReference type="Pfam" id="PF01266"/>
    </source>
</evidence>
<dbReference type="InterPro" id="IPR027266">
    <property type="entry name" value="TrmE/GcvT-like"/>
</dbReference>
<accession>A0ABY6L7W5</accession>
<dbReference type="SUPFAM" id="SSF51905">
    <property type="entry name" value="FAD/NAD(P)-binding domain"/>
    <property type="match status" value="1"/>
</dbReference>
<dbReference type="PANTHER" id="PTHR13847:SF193">
    <property type="entry name" value="PYRUVATE DEHYDROGENASE PHOSPHATASE REGULATORY SUBUNIT, MITOCHONDRIAL"/>
    <property type="match status" value="1"/>
</dbReference>
<dbReference type="Gene3D" id="3.30.1360.120">
    <property type="entry name" value="Probable tRNA modification gtpase trme, domain 1"/>
    <property type="match status" value="1"/>
</dbReference>
<feature type="non-terminal residue" evidence="3">
    <location>
        <position position="1"/>
    </location>
</feature>
<dbReference type="InterPro" id="IPR032503">
    <property type="entry name" value="FAO_M"/>
</dbReference>
<dbReference type="InterPro" id="IPR036188">
    <property type="entry name" value="FAD/NAD-bd_sf"/>
</dbReference>
<feature type="domain" description="FAD dependent oxidoreductase" evidence="1">
    <location>
        <begin position="9"/>
        <end position="339"/>
    </location>
</feature>
<dbReference type="InterPro" id="IPR006076">
    <property type="entry name" value="FAD-dep_OxRdtase"/>
</dbReference>
<evidence type="ECO:0000259" key="2">
    <source>
        <dbReference type="Pfam" id="PF16350"/>
    </source>
</evidence>
<sequence>MLRVDFSSILGGGTTWYGAGLLGAVKSTPTETAICQDSIRLYQELTAQGHDLGWKQCGSLSLARTKNRMMYLKRLAATANSQNIPCKLLTPAELENYCSQLHLDDLEVGGVVQGGLWVEADGVGDQLSTCLVLAAEAHRHGVAIIENCSVEQVLTDARSGVSQVMTSRGPVNCEYFVNCSGYSSRNVGRLSNPQVNVPVYPCEQYYLHTMPVDDMDPDMPVIYDHDGHIYIREYQGRYLAGGYEPISKPVDPEQLPKNTQPIPEDWDQFYILLQQILHRIPSMEEVQVDRLWCRPKGFTPDCKWIIGQAPEVERYFVAAGLMSKGLECAGGVGKLTADWIVNGEVDMDVLNLDIRRFLSQHNNHLFLRDRIREAPGFHYNFHYPFSEFSTGRCLRMSPLYPRLYAKGAYFGQVMGYERPCYFGSQVSGSSNSGYSVT</sequence>
<dbReference type="Proteomes" id="UP001235939">
    <property type="component" value="Chromosome 13"/>
</dbReference>
<dbReference type="Gene3D" id="3.30.9.10">
    <property type="entry name" value="D-Amino Acid Oxidase, subunit A, domain 2"/>
    <property type="match status" value="1"/>
</dbReference>